<reference evidence="1 2" key="1">
    <citation type="journal article" date="2013" name="Genome Announc.">
        <title>Complete Genome Sequence of Glaciecola psychrophila Strain 170T.</title>
        <authorList>
            <person name="Yin J."/>
            <person name="Chen J."/>
            <person name="Liu G."/>
            <person name="Yu Y."/>
            <person name="Song L."/>
            <person name="Wang X."/>
            <person name="Qu X."/>
        </authorList>
    </citation>
    <scope>NUCLEOTIDE SEQUENCE [LARGE SCALE GENOMIC DNA]</scope>
    <source>
        <strain evidence="1 2">170</strain>
    </source>
</reference>
<sequence length="40" mass="4698">MWFLNTCRTPNVFESSWLERPVFLAKICRESPEKAKASKP</sequence>
<dbReference type="HOGENOM" id="CLU_3293772_0_0_6"/>
<name>M4RLB8_9ALTE</name>
<dbReference type="AlphaFoldDB" id="M4RLB8"/>
<accession>M4RLB8</accession>
<proteinExistence type="predicted"/>
<evidence type="ECO:0000313" key="1">
    <source>
        <dbReference type="EMBL" id="AGH44425.1"/>
    </source>
</evidence>
<organism evidence="1 2">
    <name type="scientific">Paraglaciecola psychrophila 170</name>
    <dbReference type="NCBI Taxonomy" id="1129794"/>
    <lineage>
        <taxon>Bacteria</taxon>
        <taxon>Pseudomonadati</taxon>
        <taxon>Pseudomonadota</taxon>
        <taxon>Gammaproteobacteria</taxon>
        <taxon>Alteromonadales</taxon>
        <taxon>Alteromonadaceae</taxon>
        <taxon>Paraglaciecola</taxon>
    </lineage>
</organism>
<dbReference type="Proteomes" id="UP000011864">
    <property type="component" value="Chromosome"/>
</dbReference>
<protein>
    <submittedName>
        <fullName evidence="1">Uncharacterized protein</fullName>
    </submittedName>
</protein>
<evidence type="ECO:0000313" key="2">
    <source>
        <dbReference type="Proteomes" id="UP000011864"/>
    </source>
</evidence>
<gene>
    <name evidence="1" type="ORF">C427_2316</name>
</gene>
<keyword evidence="2" id="KW-1185">Reference proteome</keyword>
<dbReference type="EMBL" id="CP003837">
    <property type="protein sequence ID" value="AGH44425.1"/>
    <property type="molecule type" value="Genomic_DNA"/>
</dbReference>
<dbReference type="KEGG" id="gps:C427_2316"/>